<dbReference type="Pfam" id="PF01740">
    <property type="entry name" value="STAS"/>
    <property type="match status" value="1"/>
</dbReference>
<dbReference type="PROSITE" id="PS50801">
    <property type="entry name" value="STAS"/>
    <property type="match status" value="1"/>
</dbReference>
<dbReference type="AlphaFoldDB" id="A0A918A6L3"/>
<dbReference type="InterPro" id="IPR003658">
    <property type="entry name" value="Anti-sigma_ant"/>
</dbReference>
<dbReference type="Proteomes" id="UP000660745">
    <property type="component" value="Unassembled WGS sequence"/>
</dbReference>
<dbReference type="SUPFAM" id="SSF52091">
    <property type="entry name" value="SpoIIaa-like"/>
    <property type="match status" value="1"/>
</dbReference>
<dbReference type="CDD" id="cd07043">
    <property type="entry name" value="STAS_anti-anti-sigma_factors"/>
    <property type="match status" value="1"/>
</dbReference>
<evidence type="ECO:0000259" key="3">
    <source>
        <dbReference type="PROSITE" id="PS50801"/>
    </source>
</evidence>
<evidence type="ECO:0000313" key="4">
    <source>
        <dbReference type="EMBL" id="GGP06313.1"/>
    </source>
</evidence>
<dbReference type="NCBIfam" id="TIGR00377">
    <property type="entry name" value="ant_ant_sig"/>
    <property type="match status" value="1"/>
</dbReference>
<reference evidence="4" key="1">
    <citation type="journal article" date="2014" name="Int. J. Syst. Evol. Microbiol.">
        <title>Complete genome sequence of Corynebacterium casei LMG S-19264T (=DSM 44701T), isolated from a smear-ripened cheese.</title>
        <authorList>
            <consortium name="US DOE Joint Genome Institute (JGI-PGF)"/>
            <person name="Walter F."/>
            <person name="Albersmeier A."/>
            <person name="Kalinowski J."/>
            <person name="Ruckert C."/>
        </authorList>
    </citation>
    <scope>NUCLEOTIDE SEQUENCE</scope>
    <source>
        <strain evidence="4">CGMCC 4.7430</strain>
    </source>
</reference>
<evidence type="ECO:0000256" key="2">
    <source>
        <dbReference type="RuleBase" id="RU003749"/>
    </source>
</evidence>
<keyword evidence="5" id="KW-1185">Reference proteome</keyword>
<dbReference type="RefSeq" id="WP_189139121.1">
    <property type="nucleotide sequence ID" value="NZ_BMNK01000004.1"/>
</dbReference>
<dbReference type="PANTHER" id="PTHR33495:SF2">
    <property type="entry name" value="ANTI-SIGMA FACTOR ANTAGONIST TM_1081-RELATED"/>
    <property type="match status" value="1"/>
</dbReference>
<reference evidence="4" key="2">
    <citation type="submission" date="2020-09" db="EMBL/GenBank/DDBJ databases">
        <authorList>
            <person name="Sun Q."/>
            <person name="Zhou Y."/>
        </authorList>
    </citation>
    <scope>NUCLEOTIDE SEQUENCE</scope>
    <source>
        <strain evidence="4">CGMCC 4.7430</strain>
    </source>
</reference>
<dbReference type="GO" id="GO:0043856">
    <property type="term" value="F:anti-sigma factor antagonist activity"/>
    <property type="evidence" value="ECO:0007669"/>
    <property type="project" value="InterPro"/>
</dbReference>
<gene>
    <name evidence="4" type="primary">rsbV</name>
    <name evidence="4" type="ORF">GCM10012278_29220</name>
</gene>
<dbReference type="InterPro" id="IPR036513">
    <property type="entry name" value="STAS_dom_sf"/>
</dbReference>
<protein>
    <recommendedName>
        <fullName evidence="2">Anti-sigma factor antagonist</fullName>
    </recommendedName>
</protein>
<sequence>MAPLHLTTRDHGDTVTVSVSGELDIATIDVLRAHLLDVLERAGGEVVLEMSGLSFIDAAGLGALVALRGQARLHATRLLLAGVPAPMARLLRITGLEGHFLTLRRQSPEGRP</sequence>
<dbReference type="InterPro" id="IPR002645">
    <property type="entry name" value="STAS_dom"/>
</dbReference>
<comment type="caution">
    <text evidence="4">The sequence shown here is derived from an EMBL/GenBank/DDBJ whole genome shotgun (WGS) entry which is preliminary data.</text>
</comment>
<feature type="domain" description="STAS" evidence="3">
    <location>
        <begin position="4"/>
        <end position="112"/>
    </location>
</feature>
<accession>A0A918A6L3</accession>
<evidence type="ECO:0000256" key="1">
    <source>
        <dbReference type="ARBA" id="ARBA00009013"/>
    </source>
</evidence>
<dbReference type="EMBL" id="BMNK01000004">
    <property type="protein sequence ID" value="GGP06313.1"/>
    <property type="molecule type" value="Genomic_DNA"/>
</dbReference>
<dbReference type="Gene3D" id="3.30.750.24">
    <property type="entry name" value="STAS domain"/>
    <property type="match status" value="1"/>
</dbReference>
<name>A0A918A6L3_9ACTN</name>
<organism evidence="4 5">
    <name type="scientific">Nonomuraea glycinis</name>
    <dbReference type="NCBI Taxonomy" id="2047744"/>
    <lineage>
        <taxon>Bacteria</taxon>
        <taxon>Bacillati</taxon>
        <taxon>Actinomycetota</taxon>
        <taxon>Actinomycetes</taxon>
        <taxon>Streptosporangiales</taxon>
        <taxon>Streptosporangiaceae</taxon>
        <taxon>Nonomuraea</taxon>
    </lineage>
</organism>
<proteinExistence type="inferred from homology"/>
<dbReference type="PANTHER" id="PTHR33495">
    <property type="entry name" value="ANTI-SIGMA FACTOR ANTAGONIST TM_1081-RELATED-RELATED"/>
    <property type="match status" value="1"/>
</dbReference>
<evidence type="ECO:0000313" key="5">
    <source>
        <dbReference type="Proteomes" id="UP000660745"/>
    </source>
</evidence>
<comment type="similarity">
    <text evidence="1 2">Belongs to the anti-sigma-factor antagonist family.</text>
</comment>